<dbReference type="Proteomes" id="UP000623467">
    <property type="component" value="Unassembled WGS sequence"/>
</dbReference>
<dbReference type="AlphaFoldDB" id="A0A8H6XHZ2"/>
<evidence type="ECO:0000313" key="2">
    <source>
        <dbReference type="Proteomes" id="UP000623467"/>
    </source>
</evidence>
<dbReference type="OrthoDB" id="3256525at2759"/>
<evidence type="ECO:0000313" key="1">
    <source>
        <dbReference type="EMBL" id="KAF7340774.1"/>
    </source>
</evidence>
<name>A0A8H6XHZ2_9AGAR</name>
<protein>
    <submittedName>
        <fullName evidence="1">Uncharacterized protein</fullName>
    </submittedName>
</protein>
<dbReference type="EMBL" id="JACAZH010000029">
    <property type="protein sequence ID" value="KAF7340774.1"/>
    <property type="molecule type" value="Genomic_DNA"/>
</dbReference>
<accession>A0A8H6XHZ2</accession>
<proteinExistence type="predicted"/>
<sequence length="334" mass="37548">MNSRGPAASLPSEIWFYIHRMATADTSPMVAAYTDRFQYWPEIDPGPLRDLGQFWRAASSFVLVSRLWNRLANELLYENIRVDHTFEALLRPALERSQNAKLVRSVLLSRDRLDHNIAVLAMCPRLQVIVQPEGTEALNSDTTPIPLSSLHFLRQIYCEESAMNSGFLRRLVALAPNLESLSLGHFSVFQASEKTLSFPTIPNLRWLTVAPIVPSLITSLFKARTVQNITRFTCAPSFFSLTDLPHLPLPAPAQPIRPPQCHPLRAHLLPLSAPAGTLLRHLEHLPRAHRNTCSSFLHPRPYPARWDAHSETLPYLPFPQISSSPAARAAQELA</sequence>
<gene>
    <name evidence="1" type="ORF">MSAN_02106000</name>
</gene>
<comment type="caution">
    <text evidence="1">The sequence shown here is derived from an EMBL/GenBank/DDBJ whole genome shotgun (WGS) entry which is preliminary data.</text>
</comment>
<keyword evidence="2" id="KW-1185">Reference proteome</keyword>
<reference evidence="1" key="1">
    <citation type="submission" date="2020-05" db="EMBL/GenBank/DDBJ databases">
        <title>Mycena genomes resolve the evolution of fungal bioluminescence.</title>
        <authorList>
            <person name="Tsai I.J."/>
        </authorList>
    </citation>
    <scope>NUCLEOTIDE SEQUENCE</scope>
    <source>
        <strain evidence="1">160909Yilan</strain>
    </source>
</reference>
<organism evidence="1 2">
    <name type="scientific">Mycena sanguinolenta</name>
    <dbReference type="NCBI Taxonomy" id="230812"/>
    <lineage>
        <taxon>Eukaryota</taxon>
        <taxon>Fungi</taxon>
        <taxon>Dikarya</taxon>
        <taxon>Basidiomycota</taxon>
        <taxon>Agaricomycotina</taxon>
        <taxon>Agaricomycetes</taxon>
        <taxon>Agaricomycetidae</taxon>
        <taxon>Agaricales</taxon>
        <taxon>Marasmiineae</taxon>
        <taxon>Mycenaceae</taxon>
        <taxon>Mycena</taxon>
    </lineage>
</organism>